<dbReference type="InterPro" id="IPR000182">
    <property type="entry name" value="GNAT_dom"/>
</dbReference>
<gene>
    <name evidence="3" type="ORF">ENV88_04005</name>
</gene>
<dbReference type="PANTHER" id="PTHR41700:SF1">
    <property type="entry name" value="N-ACETYLTRANSFERASE DOMAIN-CONTAINING PROTEIN"/>
    <property type="match status" value="1"/>
</dbReference>
<dbReference type="EMBL" id="DTIB01000087">
    <property type="protein sequence ID" value="HGB25195.1"/>
    <property type="molecule type" value="Genomic_DNA"/>
</dbReference>
<sequence length="361" mass="40364">MPRTYPTGNSSAGSPSIRDGAHQERKRGKKVYPARPLGRKAAETRRQVAETGIAGRRRYAPGAQTNKSLQLPAPAVPGFEIVVTGDPALLRQAMDVMVDAWAMPDYTEAVPSHVLKALVDNGGFVALAVSEGRVIGFAMGFLGLSEEHGYYLYSHMVGVRREFRGSGVALQLKLFQREWALKRGYKLVTWTFDPCQGLNARFNFGKLGVVCRTFLENYYGEIRDSLNEGLPTDRFKVEWWITSKRVEDRISGRDPPPTLDQVGHLSHIALESKPEEGLRGPAELRLAEEELVLVEFPGDINELRRRSPGLALRWKLALRKVLSFYLPRGYIVVEHVPHCGGWREEELLPPLASKHREGTIG</sequence>
<evidence type="ECO:0000313" key="3">
    <source>
        <dbReference type="EMBL" id="HGB25195.1"/>
    </source>
</evidence>
<dbReference type="CDD" id="cd04301">
    <property type="entry name" value="NAT_SF"/>
    <property type="match status" value="1"/>
</dbReference>
<dbReference type="PANTHER" id="PTHR41700">
    <property type="entry name" value="GCN5-RELATED N-ACETYLTRANSFERASE"/>
    <property type="match status" value="1"/>
</dbReference>
<proteinExistence type="predicted"/>
<dbReference type="InterPro" id="IPR038764">
    <property type="entry name" value="GNAT_N_AcTrfase_prd"/>
</dbReference>
<comment type="caution">
    <text evidence="3">The sequence shown here is derived from an EMBL/GenBank/DDBJ whole genome shotgun (WGS) entry which is preliminary data.</text>
</comment>
<dbReference type="Pfam" id="PF00583">
    <property type="entry name" value="Acetyltransf_1"/>
    <property type="match status" value="1"/>
</dbReference>
<reference evidence="3" key="1">
    <citation type="journal article" date="2020" name="mSystems">
        <title>Genome- and Community-Level Interaction Insights into Carbon Utilization and Element Cycling Functions of Hydrothermarchaeota in Hydrothermal Sediment.</title>
        <authorList>
            <person name="Zhou Z."/>
            <person name="Liu Y."/>
            <person name="Xu W."/>
            <person name="Pan J."/>
            <person name="Luo Z.H."/>
            <person name="Li M."/>
        </authorList>
    </citation>
    <scope>NUCLEOTIDE SEQUENCE [LARGE SCALE GENOMIC DNA]</scope>
    <source>
        <strain evidence="3">SpSt-8</strain>
    </source>
</reference>
<feature type="compositionally biased region" description="Polar residues" evidence="1">
    <location>
        <begin position="1"/>
        <end position="14"/>
    </location>
</feature>
<evidence type="ECO:0000259" key="2">
    <source>
        <dbReference type="PROSITE" id="PS51186"/>
    </source>
</evidence>
<dbReference type="Gene3D" id="3.40.630.30">
    <property type="match status" value="1"/>
</dbReference>
<keyword evidence="3" id="KW-0808">Transferase</keyword>
<organism evidence="3">
    <name type="scientific">Thermofilum pendens</name>
    <dbReference type="NCBI Taxonomy" id="2269"/>
    <lineage>
        <taxon>Archaea</taxon>
        <taxon>Thermoproteota</taxon>
        <taxon>Thermoprotei</taxon>
        <taxon>Thermofilales</taxon>
        <taxon>Thermofilaceae</taxon>
        <taxon>Thermofilum</taxon>
    </lineage>
</organism>
<protein>
    <submittedName>
        <fullName evidence="3">GNAT family N-acetyltransferase</fullName>
    </submittedName>
</protein>
<dbReference type="AlphaFoldDB" id="A0A7C3SNH1"/>
<evidence type="ECO:0000256" key="1">
    <source>
        <dbReference type="SAM" id="MobiDB-lite"/>
    </source>
</evidence>
<feature type="domain" description="N-acetyltransferase" evidence="2">
    <location>
        <begin position="80"/>
        <end position="233"/>
    </location>
</feature>
<feature type="region of interest" description="Disordered" evidence="1">
    <location>
        <begin position="1"/>
        <end position="66"/>
    </location>
</feature>
<dbReference type="GO" id="GO:0016747">
    <property type="term" value="F:acyltransferase activity, transferring groups other than amino-acyl groups"/>
    <property type="evidence" value="ECO:0007669"/>
    <property type="project" value="InterPro"/>
</dbReference>
<accession>A0A7C3SNH1</accession>
<dbReference type="PROSITE" id="PS51186">
    <property type="entry name" value="GNAT"/>
    <property type="match status" value="1"/>
</dbReference>
<dbReference type="SUPFAM" id="SSF55729">
    <property type="entry name" value="Acyl-CoA N-acyltransferases (Nat)"/>
    <property type="match status" value="1"/>
</dbReference>
<name>A0A7C3SNH1_THEPE</name>
<dbReference type="InterPro" id="IPR016181">
    <property type="entry name" value="Acyl_CoA_acyltransferase"/>
</dbReference>